<evidence type="ECO:0000313" key="13">
    <source>
        <dbReference type="Proteomes" id="UP001211907"/>
    </source>
</evidence>
<feature type="compositionally biased region" description="Polar residues" evidence="9">
    <location>
        <begin position="849"/>
        <end position="868"/>
    </location>
</feature>
<dbReference type="Pfam" id="PF01233">
    <property type="entry name" value="NMT"/>
    <property type="match status" value="1"/>
</dbReference>
<feature type="coiled-coil region" evidence="8">
    <location>
        <begin position="1393"/>
        <end position="1447"/>
    </location>
</feature>
<feature type="region of interest" description="Disordered" evidence="9">
    <location>
        <begin position="998"/>
        <end position="1018"/>
    </location>
</feature>
<dbReference type="SUPFAM" id="SSF55729">
    <property type="entry name" value="Acyl-CoA N-acyltransferases (Nat)"/>
    <property type="match status" value="2"/>
</dbReference>
<reference evidence="12" key="1">
    <citation type="submission" date="2020-05" db="EMBL/GenBank/DDBJ databases">
        <title>Phylogenomic resolution of chytrid fungi.</title>
        <authorList>
            <person name="Stajich J.E."/>
            <person name="Amses K."/>
            <person name="Simmons R."/>
            <person name="Seto K."/>
            <person name="Myers J."/>
            <person name="Bonds A."/>
            <person name="Quandt C.A."/>
            <person name="Barry K."/>
            <person name="Liu P."/>
            <person name="Grigoriev I."/>
            <person name="Longcore J.E."/>
            <person name="James T.Y."/>
        </authorList>
    </citation>
    <scope>NUCLEOTIDE SEQUENCE</scope>
    <source>
        <strain evidence="12">JEL0513</strain>
    </source>
</reference>
<feature type="compositionally biased region" description="Polar residues" evidence="9">
    <location>
        <begin position="2298"/>
        <end position="2317"/>
    </location>
</feature>
<evidence type="ECO:0000256" key="2">
    <source>
        <dbReference type="ARBA" id="ARBA00012923"/>
    </source>
</evidence>
<comment type="function">
    <text evidence="6">Adds a myristoyl group to the N-terminal glycine residue of certain cellular proteins.</text>
</comment>
<feature type="compositionally biased region" description="Basic and acidic residues" evidence="9">
    <location>
        <begin position="1008"/>
        <end position="1018"/>
    </location>
</feature>
<feature type="region of interest" description="Disordered" evidence="9">
    <location>
        <begin position="683"/>
        <end position="725"/>
    </location>
</feature>
<dbReference type="PROSITE" id="PS00975">
    <property type="entry name" value="NMT_1"/>
    <property type="match status" value="1"/>
</dbReference>
<comment type="caution">
    <text evidence="12">The sequence shown here is derived from an EMBL/GenBank/DDBJ whole genome shotgun (WGS) entry which is preliminary data.</text>
</comment>
<dbReference type="Pfam" id="PF02799">
    <property type="entry name" value="NMT_C"/>
    <property type="match status" value="1"/>
</dbReference>
<protein>
    <recommendedName>
        <fullName evidence="3 6">Glycylpeptide N-tetradecanoyltransferase</fullName>
        <ecNumber evidence="2 6">2.3.1.97</ecNumber>
    </recommendedName>
</protein>
<sequence length="2520" mass="284038">AQRIVEINFLCIHKKLRSKRLAPLLIKEITRLVNLEGIFQAAYTAGRVIPTPVSQSRYWHRSLNFKKLVDVGFSYVPKDSTMVQMLRKLKLPTEPQIPGTRPMEARDIPTVHMLLSNFLAAHTDLFPIFSVEEIEHWFIPIEDVVYSYVVEDLLTGRVTDFYSFYNLPSSILKNEKYNHLRAAYLFYYCPLGNGNDHLRTTALINDALIQAYVNEFDVFNCLDLMGNHRFLEKLQFGKGDGTLNYYLYNYRCRIVENQRMGVVKLIMKNEEEALRPPVRETQRTTKPANRAPAPKPTAAVLAQYHQLLRVNANTNANTNSKPHQNDSINTHSQPRMERRQSQPLINVQSQLNVQSYSRIPSRPLAHANLIPSNPNSKSNDFKTIECAPPAGYRDTDALHREVAEKQRLLSQAAAAQPNPLLQLHKLTRSSSAPALRQQLPVTNLVTVDVQKPFDVGAIRRQILVKRKAFADKETQQNKQQHPELLQQQVKASKSRADIKEIMKEQVKQRHKEALLHQMMEEKQKSQIKKGLNNLNDFRRKQLLLNHNQNMTRNSTKQIEPIQHQDENLDGRGFDDQFEQTSNNFNGDKANPQQFIDIQSPIKQLMDQHLCELESLEIILKKNYTRAKSADEPQGLAGNTSQIFQLQQQISESEETGEPSTSDMLVIQSIMRKALEIQARLNRHPPSNQSNIEPLPQNFNQNFGTVADSSRDSSRSSSPLLSPSILSSRRESIDSVGMGMIAGFVVSEPRLRSLSRGRRREYGLKETEAAVKLQRWIRSLHAAEQKSRSVSNIWLKNRRNNADESEDMKWKNLDEDENFANQSNLSVGINDDPYKVFRVLDRVNPGFGVESSTAKTSGPQKQESKNPTESLTKVIESADSFHDVSEFRAAEENSKQLSPLEESISKQDVESITYSESFEPKDLFADHFTPERQSHSSVNIPRSSARHTEAQKTNEMTDKVPIKIDHISPTSFVHDSLSSKIQKHKEYLASIAYSDEISSSDVSNTDTETQEHYRRNREHSHPKWIRDDLYGLSPRSLTRKLENEMNHMEVIDMATAQLSEVRYTQLISGNQQEQSSLTDIIRQMRTSKHYEDLENARRERELTELRLQAVRSQADTGPILAVAAGPDNSSHTNEARNFDYVSDFTSSISALNAKSGVSSFDVKDSSLSEYVSAPAAEETTSIQSVDESIDLDILMNRENLRVPQTEEDFERTFEEQIRSLQEYVKLKIKNEKLRTLAKYATSMAEIEQSRKKFRTAASLSTSDLLSKKSTSNDQTSSKSRNNLFVNSRSTFSIPTHILEDSSTNLLEKSENDSSSIKEFVSDDKSTGVSYSSISENIEIIGRQETNIDSSSVSDYSSKSSQNFDSTLSKLPKSTGSATPTPGNIIKPVSSISKVGTLVSNLSDLETKKERLEKSKVVGEAILEEAKKKAKLQNDILLLQLQCNEIINQCMKIMGQSDGEEVQVSREEISSKKSDKYLQHSIVVLKTDEKNDLEKLNPESISDVQSEILLRQMSVKSIAESIRFEIDSVKQTVSQHNEFDGIPEIIDAVERDIKSFVDEISSYGDSSKFGTDIISSVSSFNQTTEIPVKYSESAIYDEDFENAEEPALGLKKPVSEMTYENFSVYPDEVSVEDLKRMEELQSLLLAKEARLKILDEQKKRKSKDTKTARIRREEEELLRKIQELDRVINQAEIEVLEPVDILPRVEIPKSLEIVDSSLRNTSYVDHQSANSTQMIPQIGKETVTSNVDIVPSPEITPKFSLESTPEKDILGDTKEFNEVFHEEQESVIAEELRNNLSEELSASENDDNCERILANMEIHDEKLKTLPLVDDISSYGASLSSVESDSRAISDHIDKNLDEALAQYETNFITAATNKLKSLVETDELEFKYGDDFTSDSKNQMVTQEEITYEDEFTSYSNMQGGILLHPGLSSTDQLKSVPIGGVDRIEIENAPVSAEITFARIAKEEPEEVVRDTSTPEIILEEIAEDIVVVDSSPNSDDEFSKLYTTKKSLHQEILEVSGTTGEDSTPENSVNFSHAEEAFSVLAELQNPVNEIPEANLTMKVNPESSMVSNLSEKLSSESNVESTIEEFALTTAKTDSSPQEEFFEIDVKSSTIETNAAFDEASLRVESEKAVDIYKGIAVSNVNDITEHIFQDLLADSVQAISNQKRPEIVTKNLRSSFPDLDPDVSSSISKFDPVEMPKRWDIVELDPEASKKPLLITELAESISNAIFEEMLKAEVEASDNLSKQDSVIVAEGERQNEPDLPKIEPIQSKLGALLSKTKGVSKRSSLEELVFAPNNRLNPGSSSSNSQNENTGSAATTNVSVLQQLSSPVDRMIYSLTNFLAEGEGVTLTSSKFADEFVKGFLALIPPPSNATGYDAVPDYRSIMSGFMEYKMLDPILKNRYILLTSAIEEAIQEIFSLHMSYGKAKSATRRRKTMVSLLPPRHITAEELQQKVLAIVHSWFSYPEEYGENLDAMLIAEVLQDEDEWKDLDEDYEAVQEICVDGILTDVLEDSVNIFS</sequence>
<dbReference type="InterPro" id="IPR000903">
    <property type="entry name" value="NMT"/>
</dbReference>
<dbReference type="EC" id="2.3.1.97" evidence="2 6"/>
<name>A0AAD5XE11_9FUNG</name>
<dbReference type="GO" id="GO:0004379">
    <property type="term" value="F:glycylpeptide N-tetradecanoyltransferase activity"/>
    <property type="evidence" value="ECO:0007669"/>
    <property type="project" value="UniProtKB-EC"/>
</dbReference>
<evidence type="ECO:0000259" key="11">
    <source>
        <dbReference type="Pfam" id="PF02799"/>
    </source>
</evidence>
<feature type="region of interest" description="Disordered" evidence="9">
    <location>
        <begin position="315"/>
        <end position="340"/>
    </location>
</feature>
<feature type="coiled-coil region" evidence="8">
    <location>
        <begin position="1635"/>
        <end position="1692"/>
    </location>
</feature>
<feature type="region of interest" description="Disordered" evidence="9">
    <location>
        <begin position="2294"/>
        <end position="2317"/>
    </location>
</feature>
<dbReference type="InterPro" id="IPR022677">
    <property type="entry name" value="NMT_C"/>
</dbReference>
<dbReference type="PANTHER" id="PTHR11377:SF5">
    <property type="entry name" value="GLYCYLPEPTIDE N-TETRADECANOYLTRANSFERASE"/>
    <property type="match status" value="1"/>
</dbReference>
<evidence type="ECO:0000256" key="5">
    <source>
        <dbReference type="ARBA" id="ARBA00023315"/>
    </source>
</evidence>
<dbReference type="GO" id="GO:0005737">
    <property type="term" value="C:cytoplasm"/>
    <property type="evidence" value="ECO:0007669"/>
    <property type="project" value="TreeGrafter"/>
</dbReference>
<evidence type="ECO:0000256" key="3">
    <source>
        <dbReference type="ARBA" id="ARBA00022240"/>
    </source>
</evidence>
<dbReference type="InterPro" id="IPR016181">
    <property type="entry name" value="Acyl_CoA_acyltransferase"/>
</dbReference>
<evidence type="ECO:0000256" key="1">
    <source>
        <dbReference type="ARBA" id="ARBA00009469"/>
    </source>
</evidence>
<keyword evidence="8" id="KW-0175">Coiled coil</keyword>
<accession>A0AAD5XE11</accession>
<dbReference type="InterPro" id="IPR022676">
    <property type="entry name" value="NMT_N"/>
</dbReference>
<comment type="similarity">
    <text evidence="1 7">Belongs to the NMT family.</text>
</comment>
<feature type="region of interest" description="Disordered" evidence="9">
    <location>
        <begin position="931"/>
        <end position="953"/>
    </location>
</feature>
<keyword evidence="5 6" id="KW-0012">Acyltransferase</keyword>
<keyword evidence="13" id="KW-1185">Reference proteome</keyword>
<organism evidence="12 13">
    <name type="scientific">Physocladia obscura</name>
    <dbReference type="NCBI Taxonomy" id="109957"/>
    <lineage>
        <taxon>Eukaryota</taxon>
        <taxon>Fungi</taxon>
        <taxon>Fungi incertae sedis</taxon>
        <taxon>Chytridiomycota</taxon>
        <taxon>Chytridiomycota incertae sedis</taxon>
        <taxon>Chytridiomycetes</taxon>
        <taxon>Chytridiales</taxon>
        <taxon>Chytriomycetaceae</taxon>
        <taxon>Physocladia</taxon>
    </lineage>
</organism>
<evidence type="ECO:0000256" key="7">
    <source>
        <dbReference type="RuleBase" id="RU004178"/>
    </source>
</evidence>
<feature type="non-terminal residue" evidence="12">
    <location>
        <position position="1"/>
    </location>
</feature>
<feature type="region of interest" description="Disordered" evidence="9">
    <location>
        <begin position="277"/>
        <end position="296"/>
    </location>
</feature>
<feature type="compositionally biased region" description="Low complexity" evidence="9">
    <location>
        <begin position="714"/>
        <end position="725"/>
    </location>
</feature>
<evidence type="ECO:0000259" key="10">
    <source>
        <dbReference type="Pfam" id="PF01233"/>
    </source>
</evidence>
<feature type="region of interest" description="Disordered" evidence="9">
    <location>
        <begin position="848"/>
        <end position="868"/>
    </location>
</feature>
<proteinExistence type="inferred from homology"/>
<feature type="domain" description="Glycylpeptide N-tetradecanoyltransferase C-terminal" evidence="11">
    <location>
        <begin position="70"/>
        <end position="257"/>
    </location>
</feature>
<dbReference type="EMBL" id="JADGJH010001497">
    <property type="protein sequence ID" value="KAJ3112866.1"/>
    <property type="molecule type" value="Genomic_DNA"/>
</dbReference>
<evidence type="ECO:0000313" key="12">
    <source>
        <dbReference type="EMBL" id="KAJ3112866.1"/>
    </source>
</evidence>
<feature type="compositionally biased region" description="Polar residues" evidence="9">
    <location>
        <begin position="315"/>
        <end position="333"/>
    </location>
</feature>
<evidence type="ECO:0000256" key="4">
    <source>
        <dbReference type="ARBA" id="ARBA00022679"/>
    </source>
</evidence>
<keyword evidence="4 6" id="KW-0808">Transferase</keyword>
<gene>
    <name evidence="12" type="primary">NMT1_1</name>
    <name evidence="12" type="ORF">HK100_002167</name>
</gene>
<evidence type="ECO:0000256" key="9">
    <source>
        <dbReference type="SAM" id="MobiDB-lite"/>
    </source>
</evidence>
<dbReference type="Proteomes" id="UP001211907">
    <property type="component" value="Unassembled WGS sequence"/>
</dbReference>
<dbReference type="Gene3D" id="3.40.630.170">
    <property type="match status" value="1"/>
</dbReference>
<dbReference type="PANTHER" id="PTHR11377">
    <property type="entry name" value="N-MYRISTOYL TRANSFERASE"/>
    <property type="match status" value="1"/>
</dbReference>
<feature type="domain" description="Glycylpeptide N-tetradecanoyltransferase N-terminal" evidence="10">
    <location>
        <begin position="3"/>
        <end position="55"/>
    </location>
</feature>
<comment type="catalytic activity">
    <reaction evidence="6">
        <text>N-terminal glycyl-[protein] + tetradecanoyl-CoA = N-tetradecanoylglycyl-[protein] + CoA + H(+)</text>
        <dbReference type="Rhea" id="RHEA:15521"/>
        <dbReference type="Rhea" id="RHEA-COMP:12666"/>
        <dbReference type="Rhea" id="RHEA-COMP:12667"/>
        <dbReference type="ChEBI" id="CHEBI:15378"/>
        <dbReference type="ChEBI" id="CHEBI:57287"/>
        <dbReference type="ChEBI" id="CHEBI:57385"/>
        <dbReference type="ChEBI" id="CHEBI:64723"/>
        <dbReference type="ChEBI" id="CHEBI:133050"/>
        <dbReference type="EC" id="2.3.1.97"/>
    </reaction>
</comment>
<evidence type="ECO:0000256" key="6">
    <source>
        <dbReference type="RuleBase" id="RU000586"/>
    </source>
</evidence>
<dbReference type="InterPro" id="IPR022678">
    <property type="entry name" value="NMT_CS"/>
</dbReference>
<evidence type="ECO:0000256" key="8">
    <source>
        <dbReference type="SAM" id="Coils"/>
    </source>
</evidence>
<feature type="compositionally biased region" description="Polar residues" evidence="9">
    <location>
        <begin position="684"/>
        <end position="703"/>
    </location>
</feature>